<accession>A0AAV7QBQ9</accession>
<gene>
    <name evidence="1" type="ORF">NDU88_002013</name>
</gene>
<protein>
    <submittedName>
        <fullName evidence="1">Uncharacterized protein</fullName>
    </submittedName>
</protein>
<dbReference type="Proteomes" id="UP001066276">
    <property type="component" value="Chromosome 6"/>
</dbReference>
<comment type="caution">
    <text evidence="1">The sequence shown here is derived from an EMBL/GenBank/DDBJ whole genome shotgun (WGS) entry which is preliminary data.</text>
</comment>
<proteinExistence type="predicted"/>
<reference evidence="1" key="1">
    <citation type="journal article" date="2022" name="bioRxiv">
        <title>Sequencing and chromosome-scale assembly of the giantPleurodeles waltlgenome.</title>
        <authorList>
            <person name="Brown T."/>
            <person name="Elewa A."/>
            <person name="Iarovenko S."/>
            <person name="Subramanian E."/>
            <person name="Araus A.J."/>
            <person name="Petzold A."/>
            <person name="Susuki M."/>
            <person name="Suzuki K.-i.T."/>
            <person name="Hayashi T."/>
            <person name="Toyoda A."/>
            <person name="Oliveira C."/>
            <person name="Osipova E."/>
            <person name="Leigh N.D."/>
            <person name="Simon A."/>
            <person name="Yun M.H."/>
        </authorList>
    </citation>
    <scope>NUCLEOTIDE SEQUENCE</scope>
    <source>
        <strain evidence="1">20211129_DDA</strain>
        <tissue evidence="1">Liver</tissue>
    </source>
</reference>
<organism evidence="1 2">
    <name type="scientific">Pleurodeles waltl</name>
    <name type="common">Iberian ribbed newt</name>
    <dbReference type="NCBI Taxonomy" id="8319"/>
    <lineage>
        <taxon>Eukaryota</taxon>
        <taxon>Metazoa</taxon>
        <taxon>Chordata</taxon>
        <taxon>Craniata</taxon>
        <taxon>Vertebrata</taxon>
        <taxon>Euteleostomi</taxon>
        <taxon>Amphibia</taxon>
        <taxon>Batrachia</taxon>
        <taxon>Caudata</taxon>
        <taxon>Salamandroidea</taxon>
        <taxon>Salamandridae</taxon>
        <taxon>Pleurodelinae</taxon>
        <taxon>Pleurodeles</taxon>
    </lineage>
</organism>
<evidence type="ECO:0000313" key="2">
    <source>
        <dbReference type="Proteomes" id="UP001066276"/>
    </source>
</evidence>
<dbReference type="AlphaFoldDB" id="A0AAV7QBQ9"/>
<keyword evidence="2" id="KW-1185">Reference proteome</keyword>
<evidence type="ECO:0000313" key="1">
    <source>
        <dbReference type="EMBL" id="KAJ1135575.1"/>
    </source>
</evidence>
<dbReference type="EMBL" id="JANPWB010000010">
    <property type="protein sequence ID" value="KAJ1135575.1"/>
    <property type="molecule type" value="Genomic_DNA"/>
</dbReference>
<sequence length="151" mass="16107">MCVPRAASAAWRGILLSGPWFYKMFGSALCSCVPRDSGSTACTHGGLQSITSMRLLASCAARHVTRGLQGITGMRLLASCAARHVTRGLQGITGMRLLAPCAAQPVTPEHCMHTWRAPEYYRYAASSVMCCPACDSGALHVHMEGSRVCGF</sequence>
<name>A0AAV7QBQ9_PLEWA</name>